<dbReference type="GO" id="GO:0043115">
    <property type="term" value="F:precorrin-2 dehydrogenase activity"/>
    <property type="evidence" value="ECO:0007669"/>
    <property type="project" value="UniProtKB-EC"/>
</dbReference>
<evidence type="ECO:0000256" key="2">
    <source>
        <dbReference type="ARBA" id="ARBA00012400"/>
    </source>
</evidence>
<evidence type="ECO:0000256" key="1">
    <source>
        <dbReference type="ARBA" id="ARBA00005010"/>
    </source>
</evidence>
<dbReference type="GO" id="GO:0004325">
    <property type="term" value="F:ferrochelatase activity"/>
    <property type="evidence" value="ECO:0007669"/>
    <property type="project" value="InterPro"/>
</dbReference>
<sequence length="196" mass="21505">MLPIILDVSSLKVAVIGNGLQAVKRLDMLRDADVSEIDIFSPDPDDEMKAAAGDMVKLHLPSAEDISSYAIIFIANLEAEEAEKLAVQAREQGVLVNVEDVKPLCDFHVPSIIRRGKLLLTASTGGMSPALARLLREFLAARFAPVWADRLEIIGAARHKWRDEGLSFGEVTKNTNDLIDKEGWLDCPCPLKTEKS</sequence>
<protein>
    <recommendedName>
        <fullName evidence="2">precorrin-2 dehydrogenase</fullName>
        <ecNumber evidence="2">1.3.1.76</ecNumber>
    </recommendedName>
</protein>
<dbReference type="UniPathway" id="UPA00262">
    <property type="reaction ID" value="UER00222"/>
</dbReference>
<dbReference type="OrthoDB" id="9815856at2"/>
<dbReference type="STRING" id="1397666.RS24_00053"/>
<dbReference type="InterPro" id="IPR036291">
    <property type="entry name" value="NAD(P)-bd_dom_sf"/>
</dbReference>
<keyword evidence="8" id="KW-1185">Reference proteome</keyword>
<accession>U2WUA8</accession>
<dbReference type="InterPro" id="IPR006367">
    <property type="entry name" value="Sirohaem_synthase_N"/>
</dbReference>
<keyword evidence="5" id="KW-0627">Porphyrin biosynthesis</keyword>
<evidence type="ECO:0000256" key="3">
    <source>
        <dbReference type="ARBA" id="ARBA00023002"/>
    </source>
</evidence>
<gene>
    <name evidence="7" type="ORF">RS24_00053</name>
</gene>
<dbReference type="GO" id="GO:0019354">
    <property type="term" value="P:siroheme biosynthetic process"/>
    <property type="evidence" value="ECO:0007669"/>
    <property type="project" value="UniProtKB-UniPathway"/>
</dbReference>
<dbReference type="Gene3D" id="3.30.160.110">
    <property type="entry name" value="Siroheme synthase, domain 2"/>
    <property type="match status" value="1"/>
</dbReference>
<proteinExistence type="predicted"/>
<comment type="pathway">
    <text evidence="1">Porphyrin-containing compound metabolism; siroheme biosynthesis; sirohydrochlorin from precorrin-2: step 1/1.</text>
</comment>
<name>U2WUA8_9PROT</name>
<dbReference type="PANTHER" id="PTHR35330:SF1">
    <property type="entry name" value="SIROHEME BIOSYNTHESIS PROTEIN MET8"/>
    <property type="match status" value="1"/>
</dbReference>
<dbReference type="Pfam" id="PF13241">
    <property type="entry name" value="NAD_binding_7"/>
    <property type="match status" value="1"/>
</dbReference>
<dbReference type="InterPro" id="IPR028161">
    <property type="entry name" value="Met8-like"/>
</dbReference>
<dbReference type="PANTHER" id="PTHR35330">
    <property type="entry name" value="SIROHEME BIOSYNTHESIS PROTEIN MET8"/>
    <property type="match status" value="1"/>
</dbReference>
<evidence type="ECO:0000256" key="4">
    <source>
        <dbReference type="ARBA" id="ARBA00023027"/>
    </source>
</evidence>
<dbReference type="Gene3D" id="3.40.50.720">
    <property type="entry name" value="NAD(P)-binding Rossmann-like Domain"/>
    <property type="match status" value="1"/>
</dbReference>
<dbReference type="EC" id="1.3.1.76" evidence="2"/>
<dbReference type="SUPFAM" id="SSF75615">
    <property type="entry name" value="Siroheme synthase middle domains-like"/>
    <property type="match status" value="1"/>
</dbReference>
<dbReference type="EMBL" id="AWXE01000001">
    <property type="protein sequence ID" value="ERL47140.1"/>
    <property type="molecule type" value="Genomic_DNA"/>
</dbReference>
<dbReference type="SUPFAM" id="SSF51735">
    <property type="entry name" value="NAD(P)-binding Rossmann-fold domains"/>
    <property type="match status" value="1"/>
</dbReference>
<evidence type="ECO:0000256" key="5">
    <source>
        <dbReference type="ARBA" id="ARBA00023244"/>
    </source>
</evidence>
<comment type="caution">
    <text evidence="7">The sequence shown here is derived from an EMBL/GenBank/DDBJ whole genome shotgun (WGS) entry which is preliminary data.</text>
</comment>
<reference evidence="7 8" key="1">
    <citation type="journal article" date="2014" name="FEMS Microbiol. Ecol.">
        <title>Genomic differentiation among two strains of the PS1 clade isolated from geographically separated marine habitats.</title>
        <authorList>
            <person name="Jimenez-Infante F."/>
            <person name="Ngugi D.K."/>
            <person name="Alam I."/>
            <person name="Rashid M."/>
            <person name="Baalawi W."/>
            <person name="Kamau A.A."/>
            <person name="Bajic V.B."/>
            <person name="Stingl U."/>
        </authorList>
    </citation>
    <scope>NUCLEOTIDE SEQUENCE [LARGE SCALE GENOMIC DNA]</scope>
    <source>
        <strain evidence="7 8">RS24</strain>
    </source>
</reference>
<organism evidence="7 8">
    <name type="scientific">Candidatus Micropelagius thuwalensis</name>
    <dbReference type="NCBI Taxonomy" id="1397666"/>
    <lineage>
        <taxon>Bacteria</taxon>
        <taxon>Pseudomonadati</taxon>
        <taxon>Pseudomonadota</taxon>
        <taxon>Alphaproteobacteria</taxon>
        <taxon>PS1 clade</taxon>
        <taxon>Candidatus Micropelagius</taxon>
    </lineage>
</organism>
<dbReference type="NCBIfam" id="TIGR01470">
    <property type="entry name" value="cysG_Nterm"/>
    <property type="match status" value="1"/>
</dbReference>
<evidence type="ECO:0000313" key="8">
    <source>
        <dbReference type="Proteomes" id="UP000016762"/>
    </source>
</evidence>
<keyword evidence="3" id="KW-0560">Oxidoreductase</keyword>
<dbReference type="Proteomes" id="UP000016762">
    <property type="component" value="Unassembled WGS sequence"/>
</dbReference>
<dbReference type="eggNOG" id="COG1648">
    <property type="taxonomic scope" value="Bacteria"/>
</dbReference>
<dbReference type="AlphaFoldDB" id="U2WUA8"/>
<keyword evidence="4" id="KW-0520">NAD</keyword>
<evidence type="ECO:0000313" key="7">
    <source>
        <dbReference type="EMBL" id="ERL47140.1"/>
    </source>
</evidence>
<comment type="catalytic activity">
    <reaction evidence="6">
        <text>precorrin-2 + NAD(+) = sirohydrochlorin + NADH + 2 H(+)</text>
        <dbReference type="Rhea" id="RHEA:15613"/>
        <dbReference type="ChEBI" id="CHEBI:15378"/>
        <dbReference type="ChEBI" id="CHEBI:57540"/>
        <dbReference type="ChEBI" id="CHEBI:57945"/>
        <dbReference type="ChEBI" id="CHEBI:58351"/>
        <dbReference type="ChEBI" id="CHEBI:58827"/>
        <dbReference type="EC" id="1.3.1.76"/>
    </reaction>
</comment>
<evidence type="ECO:0000256" key="6">
    <source>
        <dbReference type="ARBA" id="ARBA00047561"/>
    </source>
</evidence>
<dbReference type="RefSeq" id="WP_021776159.1">
    <property type="nucleotide sequence ID" value="NZ_AWXE01000001.1"/>
</dbReference>